<proteinExistence type="predicted"/>
<name>A0A6J5PDK3_9CAUD</name>
<gene>
    <name evidence="2" type="ORF">UFOVP1516_59</name>
    <name evidence="1" type="ORF">UFOVP887_76</name>
</gene>
<evidence type="ECO:0008006" key="3">
    <source>
        <dbReference type="Google" id="ProtNLM"/>
    </source>
</evidence>
<reference evidence="1" key="1">
    <citation type="submission" date="2020-05" db="EMBL/GenBank/DDBJ databases">
        <authorList>
            <person name="Chiriac C."/>
            <person name="Salcher M."/>
            <person name="Ghai R."/>
            <person name="Kavagutti S V."/>
        </authorList>
    </citation>
    <scope>NUCLEOTIDE SEQUENCE</scope>
</reference>
<dbReference type="EMBL" id="LR798364">
    <property type="protein sequence ID" value="CAB5226922.1"/>
    <property type="molecule type" value="Genomic_DNA"/>
</dbReference>
<sequence length="106" mass="12053">MMKKICIILFILSIVALLNDSEASCRSSAVKRQFDKEQGYPHGRKGYVVDHICALVQGGLDSTKNMQYQTVEESHIKDKVEDSKYGRTLYCTPFNSTPTRQVFNCK</sequence>
<dbReference type="EMBL" id="LR796837">
    <property type="protein sequence ID" value="CAB4169257.1"/>
    <property type="molecule type" value="Genomic_DNA"/>
</dbReference>
<accession>A0A6J5PDK3</accession>
<evidence type="ECO:0000313" key="2">
    <source>
        <dbReference type="EMBL" id="CAB5226922.1"/>
    </source>
</evidence>
<evidence type="ECO:0000313" key="1">
    <source>
        <dbReference type="EMBL" id="CAB4169257.1"/>
    </source>
</evidence>
<organism evidence="1">
    <name type="scientific">uncultured Caudovirales phage</name>
    <dbReference type="NCBI Taxonomy" id="2100421"/>
    <lineage>
        <taxon>Viruses</taxon>
        <taxon>Duplodnaviria</taxon>
        <taxon>Heunggongvirae</taxon>
        <taxon>Uroviricota</taxon>
        <taxon>Caudoviricetes</taxon>
        <taxon>Peduoviridae</taxon>
        <taxon>Maltschvirus</taxon>
        <taxon>Maltschvirus maltsch</taxon>
    </lineage>
</organism>
<protein>
    <recommendedName>
        <fullName evidence="3">HNHc domain containing protein</fullName>
    </recommendedName>
</protein>